<reference evidence="1" key="1">
    <citation type="journal article" date="2022" name="bioRxiv">
        <title>Genomics of Preaxostyla Flagellates Illuminates Evolutionary Transitions and the Path Towards Mitochondrial Loss.</title>
        <authorList>
            <person name="Novak L.V.F."/>
            <person name="Treitli S.C."/>
            <person name="Pyrih J."/>
            <person name="Halakuc P."/>
            <person name="Pipaliya S.V."/>
            <person name="Vacek V."/>
            <person name="Brzon O."/>
            <person name="Soukal P."/>
            <person name="Eme L."/>
            <person name="Dacks J.B."/>
            <person name="Karnkowska A."/>
            <person name="Elias M."/>
            <person name="Hampl V."/>
        </authorList>
    </citation>
    <scope>NUCLEOTIDE SEQUENCE</scope>
    <source>
        <strain evidence="1">RCP-MX</strain>
    </source>
</reference>
<evidence type="ECO:0000313" key="1">
    <source>
        <dbReference type="EMBL" id="KAJ4458731.1"/>
    </source>
</evidence>
<sequence>MGYGEEGKVRVSCECRQRPDFGYPAGFWTHTLPGHTFSMEKETVSTAAPEPPVAPAVVQAYRDFVSSRREDSPSEEELGFLYKQREDRIQALSDGFPTVGRLTSALFPTCGLYSTRLAIFISEKFPPHVPAAPVPAATATVPAAPVALETLAQDDGLAQDGLAQLLSGLSATRILQAKTMPNNKYVSLMPSVLPLDGLLIRPCYPPLYDTIMDSWKSLPVEQFRCLLTGVPGIGKSCFGFYFLRRLLNEPPMLLPSGKYRKIGYSAATLPRVTFLSAYTEGTGYGPFVPVPHPPQAIAGAFLVCDSLALEEAEQMAFFCPTFLISSPRPEKLLKFVTKASPPAVVLYMPPNTPDELVEMASHHTLLATRPIEQIRERAGVFFSRYGGVARPFTNSLITPGEEVKYQRRLMELVNLSAILC</sequence>
<dbReference type="InterPro" id="IPR052980">
    <property type="entry name" value="Crinkler_effector"/>
</dbReference>
<organism evidence="1 2">
    <name type="scientific">Paratrimastix pyriformis</name>
    <dbReference type="NCBI Taxonomy" id="342808"/>
    <lineage>
        <taxon>Eukaryota</taxon>
        <taxon>Metamonada</taxon>
        <taxon>Preaxostyla</taxon>
        <taxon>Paratrimastigidae</taxon>
        <taxon>Paratrimastix</taxon>
    </lineage>
</organism>
<name>A0ABQ8ULB7_9EUKA</name>
<evidence type="ECO:0000313" key="2">
    <source>
        <dbReference type="Proteomes" id="UP001141327"/>
    </source>
</evidence>
<dbReference type="Proteomes" id="UP001141327">
    <property type="component" value="Unassembled WGS sequence"/>
</dbReference>
<dbReference type="EMBL" id="JAPMOS010000026">
    <property type="protein sequence ID" value="KAJ4458731.1"/>
    <property type="molecule type" value="Genomic_DNA"/>
</dbReference>
<dbReference type="PANTHER" id="PTHR33129:SF1">
    <property type="entry name" value="ATP-BINDING PROTEIN"/>
    <property type="match status" value="1"/>
</dbReference>
<gene>
    <name evidence="1" type="ORF">PAPYR_5497</name>
</gene>
<comment type="caution">
    <text evidence="1">The sequence shown here is derived from an EMBL/GenBank/DDBJ whole genome shotgun (WGS) entry which is preliminary data.</text>
</comment>
<protein>
    <submittedName>
        <fullName evidence="1">Uncharacterized protein</fullName>
    </submittedName>
</protein>
<accession>A0ABQ8ULB7</accession>
<dbReference type="PANTHER" id="PTHR33129">
    <property type="entry name" value="PROTEIN KINASE DOMAIN-CONTAINING PROTEIN-RELATED"/>
    <property type="match status" value="1"/>
</dbReference>
<keyword evidence="2" id="KW-1185">Reference proteome</keyword>
<proteinExistence type="predicted"/>